<evidence type="ECO:0000259" key="8">
    <source>
        <dbReference type="SMART" id="SM01224"/>
    </source>
</evidence>
<comment type="caution">
    <text evidence="9">The sequence shown here is derived from an EMBL/GenBank/DDBJ whole genome shotgun (WGS) entry which is preliminary data.</text>
</comment>
<evidence type="ECO:0000256" key="3">
    <source>
        <dbReference type="ARBA" id="ARBA00023054"/>
    </source>
</evidence>
<keyword evidence="2" id="KW-1003">Cell membrane</keyword>
<keyword evidence="3 6" id="KW-0175">Coiled coil</keyword>
<dbReference type="PANTHER" id="PTHR35129">
    <property type="entry name" value="GUANINE NUCLEOTIDE-BINDING PROTEIN SUBUNIT GAMMA 1"/>
    <property type="match status" value="1"/>
</dbReference>
<evidence type="ECO:0000256" key="6">
    <source>
        <dbReference type="SAM" id="Coils"/>
    </source>
</evidence>
<keyword evidence="10" id="KW-1185">Reference proteome</keyword>
<evidence type="ECO:0000256" key="2">
    <source>
        <dbReference type="ARBA" id="ARBA00022475"/>
    </source>
</evidence>
<dbReference type="InterPro" id="IPR015898">
    <property type="entry name" value="G-protein_gamma-like_dom"/>
</dbReference>
<protein>
    <recommendedName>
        <fullName evidence="8">G protein gamma domain-containing protein</fullName>
    </recommendedName>
</protein>
<feature type="region of interest" description="Disordered" evidence="7">
    <location>
        <begin position="29"/>
        <end position="94"/>
    </location>
</feature>
<sequence length="200" mass="21870">GAGAGSLKIYGPKRNVYSELLRSVSGSGRTTCFVNQKGTNFFGHPPAFRDSSPSSSSSPRPVRSPPHPTHQSPVRARNLHAPPPRRNRPPPTCPWGLACQAAMQVAGGGGGGGGDAADMRGRHRIQAELKKLEQEARFLEEELEELEKTDKVSSALQQFLVTIESKADPLLPVTTGPSNQSWDRWFEGPQDLRRCKCWFL</sequence>
<evidence type="ECO:0000256" key="4">
    <source>
        <dbReference type="ARBA" id="ARBA00023136"/>
    </source>
</evidence>
<accession>A0A5J9WCI4</accession>
<comment type="subcellular location">
    <subcellularLocation>
        <location evidence="1">Cell membrane</location>
    </subcellularLocation>
</comment>
<evidence type="ECO:0000313" key="9">
    <source>
        <dbReference type="EMBL" id="TVU46049.1"/>
    </source>
</evidence>
<keyword evidence="5" id="KW-0807">Transducer</keyword>
<feature type="coiled-coil region" evidence="6">
    <location>
        <begin position="122"/>
        <end position="149"/>
    </location>
</feature>
<dbReference type="OrthoDB" id="1934467at2759"/>
<keyword evidence="4" id="KW-0472">Membrane</keyword>
<feature type="non-terminal residue" evidence="9">
    <location>
        <position position="1"/>
    </location>
</feature>
<evidence type="ECO:0000256" key="5">
    <source>
        <dbReference type="ARBA" id="ARBA00023224"/>
    </source>
</evidence>
<proteinExistence type="predicted"/>
<dbReference type="PANTHER" id="PTHR35129:SF1">
    <property type="entry name" value="GUANINE NUCLEOTIDE-BINDING PROTEIN SUBUNIT GAMMA 1"/>
    <property type="match status" value="1"/>
</dbReference>
<feature type="compositionally biased region" description="Low complexity" evidence="7">
    <location>
        <begin position="45"/>
        <end position="61"/>
    </location>
</feature>
<evidence type="ECO:0000256" key="7">
    <source>
        <dbReference type="SAM" id="MobiDB-lite"/>
    </source>
</evidence>
<dbReference type="Gramene" id="TVU46049">
    <property type="protein sequence ID" value="TVU46049"/>
    <property type="gene ID" value="EJB05_05567"/>
</dbReference>
<dbReference type="AlphaFoldDB" id="A0A5J9WCI4"/>
<reference evidence="9 10" key="1">
    <citation type="journal article" date="2019" name="Sci. Rep.">
        <title>A high-quality genome of Eragrostis curvula grass provides insights into Poaceae evolution and supports new strategies to enhance forage quality.</title>
        <authorList>
            <person name="Carballo J."/>
            <person name="Santos B.A.C.M."/>
            <person name="Zappacosta D."/>
            <person name="Garbus I."/>
            <person name="Selva J.P."/>
            <person name="Gallo C.A."/>
            <person name="Diaz A."/>
            <person name="Albertini E."/>
            <person name="Caccamo M."/>
            <person name="Echenique V."/>
        </authorList>
    </citation>
    <scope>NUCLEOTIDE SEQUENCE [LARGE SCALE GENOMIC DNA]</scope>
    <source>
        <strain evidence="10">cv. Victoria</strain>
        <tissue evidence="9">Leaf</tissue>
    </source>
</reference>
<gene>
    <name evidence="9" type="ORF">EJB05_05567</name>
</gene>
<organism evidence="9 10">
    <name type="scientific">Eragrostis curvula</name>
    <name type="common">weeping love grass</name>
    <dbReference type="NCBI Taxonomy" id="38414"/>
    <lineage>
        <taxon>Eukaryota</taxon>
        <taxon>Viridiplantae</taxon>
        <taxon>Streptophyta</taxon>
        <taxon>Embryophyta</taxon>
        <taxon>Tracheophyta</taxon>
        <taxon>Spermatophyta</taxon>
        <taxon>Magnoliopsida</taxon>
        <taxon>Liliopsida</taxon>
        <taxon>Poales</taxon>
        <taxon>Poaceae</taxon>
        <taxon>PACMAD clade</taxon>
        <taxon>Chloridoideae</taxon>
        <taxon>Eragrostideae</taxon>
        <taxon>Eragrostidinae</taxon>
        <taxon>Eragrostis</taxon>
    </lineage>
</organism>
<dbReference type="GO" id="GO:0007186">
    <property type="term" value="P:G protein-coupled receptor signaling pathway"/>
    <property type="evidence" value="ECO:0007669"/>
    <property type="project" value="InterPro"/>
</dbReference>
<feature type="domain" description="G protein gamma" evidence="8">
    <location>
        <begin position="126"/>
        <end position="200"/>
    </location>
</feature>
<dbReference type="SMART" id="SM01224">
    <property type="entry name" value="G_gamma"/>
    <property type="match status" value="1"/>
</dbReference>
<evidence type="ECO:0000313" key="10">
    <source>
        <dbReference type="Proteomes" id="UP000324897"/>
    </source>
</evidence>
<dbReference type="Pfam" id="PF00631">
    <property type="entry name" value="G-gamma"/>
    <property type="match status" value="1"/>
</dbReference>
<dbReference type="GO" id="GO:0005886">
    <property type="term" value="C:plasma membrane"/>
    <property type="evidence" value="ECO:0007669"/>
    <property type="project" value="UniProtKB-SubCell"/>
</dbReference>
<dbReference type="Proteomes" id="UP000324897">
    <property type="component" value="Chromosome 5"/>
</dbReference>
<dbReference type="InterPro" id="IPR045878">
    <property type="entry name" value="GG1/2"/>
</dbReference>
<dbReference type="EMBL" id="RWGY01000004">
    <property type="protein sequence ID" value="TVU46049.1"/>
    <property type="molecule type" value="Genomic_DNA"/>
</dbReference>
<name>A0A5J9WCI4_9POAL</name>
<feature type="compositionally biased region" description="Polar residues" evidence="7">
    <location>
        <begin position="29"/>
        <end position="39"/>
    </location>
</feature>
<evidence type="ECO:0000256" key="1">
    <source>
        <dbReference type="ARBA" id="ARBA00004236"/>
    </source>
</evidence>